<feature type="region of interest" description="Disordered" evidence="1">
    <location>
        <begin position="77"/>
        <end position="164"/>
    </location>
</feature>
<dbReference type="AlphaFoldDB" id="A0A177I0B5"/>
<feature type="compositionally biased region" description="Pro residues" evidence="1">
    <location>
        <begin position="100"/>
        <end position="111"/>
    </location>
</feature>
<keyword evidence="2" id="KW-0472">Membrane</keyword>
<name>A0A177I0B5_9ACTN</name>
<evidence type="ECO:0000256" key="1">
    <source>
        <dbReference type="SAM" id="MobiDB-lite"/>
    </source>
</evidence>
<evidence type="ECO:0000313" key="4">
    <source>
        <dbReference type="Proteomes" id="UP000077381"/>
    </source>
</evidence>
<proteinExistence type="predicted"/>
<dbReference type="OrthoDB" id="4147502at2"/>
<dbReference type="RefSeq" id="WP_067270594.1">
    <property type="nucleotide sequence ID" value="NZ_LOHS01000015.1"/>
</dbReference>
<sequence length="277" mass="29532">MDDELRTRLRAAAEAHQPDRARMLARIERGMAAPDVTGAHCPRPRPVLGWTRIVGATAAVAGLMAVCGYAVASAVRDDGPEQTVAVSPTPERSPSVTTSPEPPPDETPSPSPSRRTAKPSPAPSRTQEQPEPSRTSQAPPAARTQDGPLWSDGSIDPGSGEYWSQSDVTIKTSKVLTSLTVELRVALTPGVSSTGGWGSLPEQDFTYTTEEEDGFLVYRWTLKDGATVQPGEYTFAGQYNHKPGGRDAGDDWYAVTAQADGEQLSVRGDFAPVSDDD</sequence>
<evidence type="ECO:0000256" key="2">
    <source>
        <dbReference type="SAM" id="Phobius"/>
    </source>
</evidence>
<dbReference type="PATRIC" id="fig|1716141.3.peg.165"/>
<comment type="caution">
    <text evidence="3">The sequence shown here is derived from an EMBL/GenBank/DDBJ whole genome shotgun (WGS) entry which is preliminary data.</text>
</comment>
<keyword evidence="4" id="KW-1185">Reference proteome</keyword>
<protein>
    <submittedName>
        <fullName evidence="3">Uncharacterized protein</fullName>
    </submittedName>
</protein>
<feature type="compositionally biased region" description="Low complexity" evidence="1">
    <location>
        <begin position="87"/>
        <end position="99"/>
    </location>
</feature>
<organism evidence="3 4">
    <name type="scientific">Streptomyces jeddahensis</name>
    <dbReference type="NCBI Taxonomy" id="1716141"/>
    <lineage>
        <taxon>Bacteria</taxon>
        <taxon>Bacillati</taxon>
        <taxon>Actinomycetota</taxon>
        <taxon>Actinomycetes</taxon>
        <taxon>Kitasatosporales</taxon>
        <taxon>Streptomycetaceae</taxon>
        <taxon>Streptomyces</taxon>
    </lineage>
</organism>
<dbReference type="STRING" id="1716141.STSP_01530"/>
<evidence type="ECO:0000313" key="3">
    <source>
        <dbReference type="EMBL" id="OAH16495.1"/>
    </source>
</evidence>
<keyword evidence="2" id="KW-0812">Transmembrane</keyword>
<gene>
    <name evidence="3" type="ORF">STSP_01530</name>
</gene>
<feature type="compositionally biased region" description="Polar residues" evidence="1">
    <location>
        <begin position="126"/>
        <end position="138"/>
    </location>
</feature>
<keyword evidence="2" id="KW-1133">Transmembrane helix</keyword>
<accession>A0A177I0B5</accession>
<reference evidence="3 4" key="1">
    <citation type="submission" date="2015-12" db="EMBL/GenBank/DDBJ databases">
        <title>Genome sequence of Streptomyces sp. G25.</title>
        <authorList>
            <person name="Poehlein A."/>
            <person name="Roettig A."/>
            <person name="Hiessl S."/>
            <person name="Hauschild P."/>
            <person name="Schauer J."/>
            <person name="Madkour M.H."/>
            <person name="Al-Ansari A.M."/>
            <person name="Almakishah N.H."/>
            <person name="Steinbuechel A."/>
            <person name="Daniel R."/>
        </authorList>
    </citation>
    <scope>NUCLEOTIDE SEQUENCE [LARGE SCALE GENOMIC DNA]</scope>
    <source>
        <strain evidence="4">G25(2015)</strain>
    </source>
</reference>
<dbReference type="Proteomes" id="UP000077381">
    <property type="component" value="Unassembled WGS sequence"/>
</dbReference>
<dbReference type="EMBL" id="LOHS01000015">
    <property type="protein sequence ID" value="OAH16495.1"/>
    <property type="molecule type" value="Genomic_DNA"/>
</dbReference>
<feature type="transmembrane region" description="Helical" evidence="2">
    <location>
        <begin position="53"/>
        <end position="72"/>
    </location>
</feature>